<dbReference type="GO" id="GO:0016787">
    <property type="term" value="F:hydrolase activity"/>
    <property type="evidence" value="ECO:0007669"/>
    <property type="project" value="UniProtKB-KW"/>
</dbReference>
<name>A0A6C0AR43_9ZZZZ</name>
<dbReference type="InterPro" id="IPR006350">
    <property type="entry name" value="Intron_endoG1"/>
</dbReference>
<dbReference type="Gene3D" id="1.10.10.10">
    <property type="entry name" value="Winged helix-like DNA-binding domain superfamily/Winged helix DNA-binding domain"/>
    <property type="match status" value="1"/>
</dbReference>
<evidence type="ECO:0000313" key="6">
    <source>
        <dbReference type="EMBL" id="QHS82367.1"/>
    </source>
</evidence>
<comment type="similarity">
    <text evidence="1">To endonucleases of group I introns of fungi and phage.</text>
</comment>
<dbReference type="SMART" id="SM00465">
    <property type="entry name" value="GIYc"/>
    <property type="match status" value="1"/>
</dbReference>
<dbReference type="GO" id="GO:0003677">
    <property type="term" value="F:DNA binding"/>
    <property type="evidence" value="ECO:0007669"/>
    <property type="project" value="InterPro"/>
</dbReference>
<evidence type="ECO:0000259" key="5">
    <source>
        <dbReference type="PROSITE" id="PS50164"/>
    </source>
</evidence>
<dbReference type="SMART" id="SM00497">
    <property type="entry name" value="IENR1"/>
    <property type="match status" value="1"/>
</dbReference>
<evidence type="ECO:0000256" key="1">
    <source>
        <dbReference type="ARBA" id="ARBA00010045"/>
    </source>
</evidence>
<evidence type="ECO:0000256" key="2">
    <source>
        <dbReference type="ARBA" id="ARBA00022722"/>
    </source>
</evidence>
<evidence type="ECO:0000256" key="3">
    <source>
        <dbReference type="ARBA" id="ARBA00022759"/>
    </source>
</evidence>
<dbReference type="InterPro" id="IPR000305">
    <property type="entry name" value="GIY-YIG_endonuc"/>
</dbReference>
<proteinExistence type="predicted"/>
<dbReference type="InterPro" id="IPR010896">
    <property type="entry name" value="NUMOD1"/>
</dbReference>
<dbReference type="NCBIfam" id="TIGR01453">
    <property type="entry name" value="grpIintron_endo"/>
    <property type="match status" value="1"/>
</dbReference>
<dbReference type="AlphaFoldDB" id="A0A6C0AR43"/>
<feature type="domain" description="GIY-YIG" evidence="5">
    <location>
        <begin position="1"/>
        <end position="90"/>
    </location>
</feature>
<dbReference type="Gene3D" id="3.40.1440.10">
    <property type="entry name" value="GIY-YIG endonuclease"/>
    <property type="match status" value="1"/>
</dbReference>
<keyword evidence="2" id="KW-0540">Nuclease</keyword>
<evidence type="ECO:0000256" key="4">
    <source>
        <dbReference type="ARBA" id="ARBA00022801"/>
    </source>
</evidence>
<sequence>MGYIYLIENKINGKKYIGQTLKNDINSRWKQHKNMCKNSLGNCLYNAYKKYGIENFNFKILCICFDIDTNRFEIDYIKKYNTIYPNGYNLQLGGNNRKHNEYTIIHLKKVLSGINGPNYGKKCSLEKRQKISESLKGEKNPNFGKKISKEIKDKISKTMNNFNIEKRKEINEKISETLKNNNSNKNNINKNNKKISQYDLDNNLISVFNSISEASKKIGVDRMTISKCCNDKYIQYKTAKGFIWKYYNY</sequence>
<dbReference type="PROSITE" id="PS50164">
    <property type="entry name" value="GIY_YIG"/>
    <property type="match status" value="1"/>
</dbReference>
<keyword evidence="4" id="KW-0378">Hydrolase</keyword>
<dbReference type="InterPro" id="IPR035901">
    <property type="entry name" value="GIY-YIG_endonuc_sf"/>
</dbReference>
<keyword evidence="3" id="KW-0255">Endonuclease</keyword>
<dbReference type="SUPFAM" id="SSF64496">
    <property type="entry name" value="DNA-binding domain of intron-encoded endonucleases"/>
    <property type="match status" value="2"/>
</dbReference>
<dbReference type="InterPro" id="IPR003647">
    <property type="entry name" value="Intron_nuc_1_rpt"/>
</dbReference>
<dbReference type="InterPro" id="IPR003611">
    <property type="entry name" value="NUMOD3"/>
</dbReference>
<dbReference type="Pfam" id="PF07460">
    <property type="entry name" value="NUMOD3"/>
    <property type="match status" value="1"/>
</dbReference>
<dbReference type="SMART" id="SM00496">
    <property type="entry name" value="IENR2"/>
    <property type="match status" value="2"/>
</dbReference>
<dbReference type="Pfam" id="PF01541">
    <property type="entry name" value="GIY-YIG"/>
    <property type="match status" value="1"/>
</dbReference>
<dbReference type="EMBL" id="MN740765">
    <property type="protein sequence ID" value="QHS82367.1"/>
    <property type="molecule type" value="Genomic_DNA"/>
</dbReference>
<dbReference type="InterPro" id="IPR036388">
    <property type="entry name" value="WH-like_DNA-bd_sf"/>
</dbReference>
<protein>
    <recommendedName>
        <fullName evidence="5">GIY-YIG domain-containing protein</fullName>
    </recommendedName>
</protein>
<organism evidence="6">
    <name type="scientific">viral metagenome</name>
    <dbReference type="NCBI Taxonomy" id="1070528"/>
    <lineage>
        <taxon>unclassified sequences</taxon>
        <taxon>metagenomes</taxon>
        <taxon>organismal metagenomes</taxon>
    </lineage>
</organism>
<dbReference type="CDD" id="cd10443">
    <property type="entry name" value="GIY-YIG_HE_Tlr8p_PBC-V_like"/>
    <property type="match status" value="1"/>
</dbReference>
<accession>A0A6C0AR43</accession>
<dbReference type="Pfam" id="PF07453">
    <property type="entry name" value="NUMOD1"/>
    <property type="match status" value="1"/>
</dbReference>
<dbReference type="SUPFAM" id="SSF82771">
    <property type="entry name" value="GIY-YIG endonuclease"/>
    <property type="match status" value="1"/>
</dbReference>
<reference evidence="6" key="1">
    <citation type="journal article" date="2020" name="Nature">
        <title>Giant virus diversity and host interactions through global metagenomics.</title>
        <authorList>
            <person name="Schulz F."/>
            <person name="Roux S."/>
            <person name="Paez-Espino D."/>
            <person name="Jungbluth S."/>
            <person name="Walsh D.A."/>
            <person name="Denef V.J."/>
            <person name="McMahon K.D."/>
            <person name="Konstantinidis K.T."/>
            <person name="Eloe-Fadrosh E.A."/>
            <person name="Kyrpides N.C."/>
            <person name="Woyke T."/>
        </authorList>
    </citation>
    <scope>NUCLEOTIDE SEQUENCE</scope>
    <source>
        <strain evidence="6">GVMAG-S-1101165-79</strain>
    </source>
</reference>
<dbReference type="GO" id="GO:0004519">
    <property type="term" value="F:endonuclease activity"/>
    <property type="evidence" value="ECO:0007669"/>
    <property type="project" value="UniProtKB-KW"/>
</dbReference>